<proteinExistence type="predicted"/>
<dbReference type="eggNOG" id="ENOG502QZZ4">
    <property type="taxonomic scope" value="Eukaryota"/>
</dbReference>
<organism evidence="2 3">
    <name type="scientific">Caenorhabditis tropicalis</name>
    <dbReference type="NCBI Taxonomy" id="1561998"/>
    <lineage>
        <taxon>Eukaryota</taxon>
        <taxon>Metazoa</taxon>
        <taxon>Ecdysozoa</taxon>
        <taxon>Nematoda</taxon>
        <taxon>Chromadorea</taxon>
        <taxon>Rhabditida</taxon>
        <taxon>Rhabditina</taxon>
        <taxon>Rhabditomorpha</taxon>
        <taxon>Rhabditoidea</taxon>
        <taxon>Rhabditidae</taxon>
        <taxon>Peloderinae</taxon>
        <taxon>Caenorhabditis</taxon>
    </lineage>
</organism>
<dbReference type="Proteomes" id="UP000095282">
    <property type="component" value="Unplaced"/>
</dbReference>
<name>A0A1I7TKE0_9PELO</name>
<dbReference type="InterPro" id="IPR036047">
    <property type="entry name" value="F-box-like_dom_sf"/>
</dbReference>
<protein>
    <submittedName>
        <fullName evidence="3">F-box domain-containing protein</fullName>
    </submittedName>
</protein>
<reference evidence="3" key="1">
    <citation type="submission" date="2016-11" db="UniProtKB">
        <authorList>
            <consortium name="WormBaseParasite"/>
        </authorList>
    </citation>
    <scope>IDENTIFICATION</scope>
</reference>
<dbReference type="WBParaSite" id="Csp11.Scaffold627.g6779.t1">
    <property type="protein sequence ID" value="Csp11.Scaffold627.g6779.t1"/>
    <property type="gene ID" value="Csp11.Scaffold627.g6779"/>
</dbReference>
<accession>A0A1I7TKE0</accession>
<evidence type="ECO:0000313" key="3">
    <source>
        <dbReference type="WBParaSite" id="Csp11.Scaffold627.g6779.t1"/>
    </source>
</evidence>
<evidence type="ECO:0000313" key="2">
    <source>
        <dbReference type="Proteomes" id="UP000095282"/>
    </source>
</evidence>
<dbReference type="AlphaFoldDB" id="A0A1I7TKE0"/>
<dbReference type="PROSITE" id="PS50181">
    <property type="entry name" value="FBOX"/>
    <property type="match status" value="1"/>
</dbReference>
<keyword evidence="2" id="KW-1185">Reference proteome</keyword>
<dbReference type="InterPro" id="IPR001810">
    <property type="entry name" value="F-box_dom"/>
</dbReference>
<feature type="domain" description="F-box" evidence="1">
    <location>
        <begin position="5"/>
        <end position="50"/>
    </location>
</feature>
<sequence length="333" mass="37785">MSHSLGIFGQLPVDLLSHVCSHLPINDIVTVSELDSRLSMLVKNVIYKEIKGLRVEIDDEQSNIHFIHKNGRITQMSLDQSDWEEIVKSADCVESLEINLVTKKSTSQLFNCLKNSSFKLRSYKINIVKGNLIPESVLRQRLRSIITQHCYTLRHVNISTPGGHNAVVTANSSATSIDFSYTQPNKIERTPGENSAHHSFGYTSMHEFLKTHQITDVTLKVSSTFDATLALENAYQIALPYSIRNILKRLTVEFGNSLKQASEEEVKELIIQHIRENHCSTRNLQYFHCSLPHDEIDLTQDFIASLNEPVRNHRKDASRPFSSSISLRSVKCQ</sequence>
<dbReference type="SUPFAM" id="SSF81383">
    <property type="entry name" value="F-box domain"/>
    <property type="match status" value="1"/>
</dbReference>
<evidence type="ECO:0000259" key="1">
    <source>
        <dbReference type="PROSITE" id="PS50181"/>
    </source>
</evidence>